<reference evidence="3" key="1">
    <citation type="journal article" date="2019" name="Int. J. Syst. Evol. Microbiol.">
        <title>The Global Catalogue of Microorganisms (GCM) 10K type strain sequencing project: providing services to taxonomists for standard genome sequencing and annotation.</title>
        <authorList>
            <consortium name="The Broad Institute Genomics Platform"/>
            <consortium name="The Broad Institute Genome Sequencing Center for Infectious Disease"/>
            <person name="Wu L."/>
            <person name="Ma J."/>
        </authorList>
    </citation>
    <scope>NUCLEOTIDE SEQUENCE [LARGE SCALE GENOMIC DNA]</scope>
    <source>
        <strain evidence="3">JCM 13852</strain>
    </source>
</reference>
<feature type="domain" description="Transposase IS701-like DDE" evidence="1">
    <location>
        <begin position="15"/>
        <end position="178"/>
    </location>
</feature>
<name>A0ABW0Y134_9ACTN</name>
<dbReference type="SUPFAM" id="SSF53098">
    <property type="entry name" value="Ribonuclease H-like"/>
    <property type="match status" value="1"/>
</dbReference>
<dbReference type="PANTHER" id="PTHR33627:SF1">
    <property type="entry name" value="TRANSPOSASE"/>
    <property type="match status" value="1"/>
</dbReference>
<dbReference type="Pfam" id="PF13546">
    <property type="entry name" value="DDE_5"/>
    <property type="match status" value="1"/>
</dbReference>
<evidence type="ECO:0000313" key="3">
    <source>
        <dbReference type="Proteomes" id="UP001596183"/>
    </source>
</evidence>
<evidence type="ECO:0000313" key="2">
    <source>
        <dbReference type="EMBL" id="MFC5675743.1"/>
    </source>
</evidence>
<keyword evidence="3" id="KW-1185">Reference proteome</keyword>
<gene>
    <name evidence="2" type="ORF">ACFP2V_38560</name>
</gene>
<proteinExistence type="predicted"/>
<dbReference type="RefSeq" id="WP_381221420.1">
    <property type="nucleotide sequence ID" value="NZ_JBHSPC010000180.1"/>
</dbReference>
<evidence type="ECO:0000259" key="1">
    <source>
        <dbReference type="Pfam" id="PF13546"/>
    </source>
</evidence>
<organism evidence="2 3">
    <name type="scientific">Streptomyces incanus</name>
    <dbReference type="NCBI Taxonomy" id="887453"/>
    <lineage>
        <taxon>Bacteria</taxon>
        <taxon>Bacillati</taxon>
        <taxon>Actinomycetota</taxon>
        <taxon>Actinomycetes</taxon>
        <taxon>Kitasatosporales</taxon>
        <taxon>Streptomycetaceae</taxon>
        <taxon>Streptomyces</taxon>
    </lineage>
</organism>
<dbReference type="EMBL" id="JBHSPC010000180">
    <property type="protein sequence ID" value="MFC5675743.1"/>
    <property type="molecule type" value="Genomic_DNA"/>
</dbReference>
<dbReference type="InterPro" id="IPR012337">
    <property type="entry name" value="RNaseH-like_sf"/>
</dbReference>
<dbReference type="InterPro" id="IPR038721">
    <property type="entry name" value="IS701-like_DDE_dom"/>
</dbReference>
<feature type="non-terminal residue" evidence="2">
    <location>
        <position position="178"/>
    </location>
</feature>
<dbReference type="InterPro" id="IPR039365">
    <property type="entry name" value="IS701-like"/>
</dbReference>
<comment type="caution">
    <text evidence="2">The sequence shown here is derived from an EMBL/GenBank/DDBJ whole genome shotgun (WGS) entry which is preliminary data.</text>
</comment>
<sequence>MEEVRPRLEAFAAQMLGSLARRDQRAKGELYLRGLMLDGKRKSMQPMAERLGVDHQQLQQFVSSSTWDYSKVRERMARWAAAHIGPEAYAIDDVGFPKDGYDSPGVARMYCGALGKRGNCQIGVSVNLVSDRASSAVDWRLFLPESWDDAKHGEDPLLAEAIRHRRAKAGIPDAARHR</sequence>
<protein>
    <submittedName>
        <fullName evidence="2">IS701 family transposase</fullName>
    </submittedName>
</protein>
<dbReference type="PANTHER" id="PTHR33627">
    <property type="entry name" value="TRANSPOSASE"/>
    <property type="match status" value="1"/>
</dbReference>
<accession>A0ABW0Y134</accession>
<dbReference type="Proteomes" id="UP001596183">
    <property type="component" value="Unassembled WGS sequence"/>
</dbReference>